<feature type="transmembrane region" description="Helical" evidence="5">
    <location>
        <begin position="43"/>
        <end position="63"/>
    </location>
</feature>
<feature type="transmembrane region" description="Helical" evidence="5">
    <location>
        <begin position="7"/>
        <end position="31"/>
    </location>
</feature>
<keyword evidence="4 5" id="KW-0472">Membrane</keyword>
<dbReference type="Pfam" id="PF04140">
    <property type="entry name" value="ICMT"/>
    <property type="match status" value="1"/>
</dbReference>
<dbReference type="PANTHER" id="PTHR12714">
    <property type="entry name" value="PROTEIN-S ISOPRENYLCYSTEINE O-METHYLTRANSFERASE"/>
    <property type="match status" value="1"/>
</dbReference>
<name>A0A1F5FG04_9BACT</name>
<evidence type="ECO:0000256" key="3">
    <source>
        <dbReference type="ARBA" id="ARBA00022989"/>
    </source>
</evidence>
<organism evidence="6 7">
    <name type="scientific">Candidatus Coatesbacteria bacterium RBG_13_66_14</name>
    <dbReference type="NCBI Taxonomy" id="1817816"/>
    <lineage>
        <taxon>Bacteria</taxon>
        <taxon>Candidatus Coatesiibacteriota</taxon>
    </lineage>
</organism>
<evidence type="ECO:0000313" key="7">
    <source>
        <dbReference type="Proteomes" id="UP000177187"/>
    </source>
</evidence>
<proteinExistence type="predicted"/>
<evidence type="ECO:0000313" key="6">
    <source>
        <dbReference type="EMBL" id="OGD78598.1"/>
    </source>
</evidence>
<evidence type="ECO:0000256" key="5">
    <source>
        <dbReference type="SAM" id="Phobius"/>
    </source>
</evidence>
<dbReference type="PANTHER" id="PTHR12714:SF9">
    <property type="entry name" value="PROTEIN-S-ISOPRENYLCYSTEINE O-METHYLTRANSFERASE"/>
    <property type="match status" value="1"/>
</dbReference>
<evidence type="ECO:0000256" key="4">
    <source>
        <dbReference type="ARBA" id="ARBA00023136"/>
    </source>
</evidence>
<sequence length="172" mass="19316">MQSSNRLSVLGFLVHAAFFIVVGGQIALVFILEPAWDIPWLEWLGYGLWAASAILGWLPIIIFRKRGRVADGQSYVKTTRLVTDGLYAVVRHPQYLALILVGLAGVCFTPHWATIAGASVILIATYASMLSEDKNLLEKFGEEYREYMLRVPRANILWGLVKLIFSPRRPVK</sequence>
<feature type="transmembrane region" description="Helical" evidence="5">
    <location>
        <begin position="95"/>
        <end position="127"/>
    </location>
</feature>
<dbReference type="EMBL" id="MFAF01000030">
    <property type="protein sequence ID" value="OGD78598.1"/>
    <property type="molecule type" value="Genomic_DNA"/>
</dbReference>
<reference evidence="6 7" key="1">
    <citation type="journal article" date="2016" name="Nat. Commun.">
        <title>Thousands of microbial genomes shed light on interconnected biogeochemical processes in an aquifer system.</title>
        <authorList>
            <person name="Anantharaman K."/>
            <person name="Brown C.T."/>
            <person name="Hug L.A."/>
            <person name="Sharon I."/>
            <person name="Castelle C.J."/>
            <person name="Probst A.J."/>
            <person name="Thomas B.C."/>
            <person name="Singh A."/>
            <person name="Wilkins M.J."/>
            <person name="Karaoz U."/>
            <person name="Brodie E.L."/>
            <person name="Williams K.H."/>
            <person name="Hubbard S.S."/>
            <person name="Banfield J.F."/>
        </authorList>
    </citation>
    <scope>NUCLEOTIDE SEQUENCE [LARGE SCALE GENOMIC DNA]</scope>
</reference>
<keyword evidence="2 5" id="KW-0812">Transmembrane</keyword>
<dbReference type="GO" id="GO:0016020">
    <property type="term" value="C:membrane"/>
    <property type="evidence" value="ECO:0007669"/>
    <property type="project" value="UniProtKB-SubCell"/>
</dbReference>
<keyword evidence="3 5" id="KW-1133">Transmembrane helix</keyword>
<dbReference type="InterPro" id="IPR007269">
    <property type="entry name" value="ICMT_MeTrfase"/>
</dbReference>
<dbReference type="STRING" id="1817816.A2Y64_06565"/>
<gene>
    <name evidence="6" type="ORF">A2Y64_06565</name>
</gene>
<dbReference type="GO" id="GO:0004671">
    <property type="term" value="F:protein C-terminal S-isoprenylcysteine carboxyl O-methyltransferase activity"/>
    <property type="evidence" value="ECO:0007669"/>
    <property type="project" value="InterPro"/>
</dbReference>
<dbReference type="Proteomes" id="UP000177187">
    <property type="component" value="Unassembled WGS sequence"/>
</dbReference>
<dbReference type="Gene3D" id="1.20.120.1630">
    <property type="match status" value="1"/>
</dbReference>
<protein>
    <recommendedName>
        <fullName evidence="8">NnrU domain-containing protein</fullName>
    </recommendedName>
</protein>
<accession>A0A1F5FG04</accession>
<evidence type="ECO:0000256" key="1">
    <source>
        <dbReference type="ARBA" id="ARBA00004141"/>
    </source>
</evidence>
<comment type="caution">
    <text evidence="6">The sequence shown here is derived from an EMBL/GenBank/DDBJ whole genome shotgun (WGS) entry which is preliminary data.</text>
</comment>
<comment type="subcellular location">
    <subcellularLocation>
        <location evidence="1">Membrane</location>
        <topology evidence="1">Multi-pass membrane protein</topology>
    </subcellularLocation>
</comment>
<evidence type="ECO:0000256" key="2">
    <source>
        <dbReference type="ARBA" id="ARBA00022692"/>
    </source>
</evidence>
<dbReference type="AlphaFoldDB" id="A0A1F5FG04"/>
<evidence type="ECO:0008006" key="8">
    <source>
        <dbReference type="Google" id="ProtNLM"/>
    </source>
</evidence>